<comment type="cofactor">
    <cofactor evidence="9">
        <name>Mg(2+)</name>
        <dbReference type="ChEBI" id="CHEBI:18420"/>
    </cofactor>
    <text evidence="9">Binds 1 Mg(2+) ion per subunit.</text>
</comment>
<evidence type="ECO:0000256" key="2">
    <source>
        <dbReference type="ARBA" id="ARBA00022679"/>
    </source>
</evidence>
<evidence type="ECO:0000256" key="5">
    <source>
        <dbReference type="ARBA" id="ARBA00022977"/>
    </source>
</evidence>
<feature type="binding site" evidence="9">
    <location>
        <position position="93"/>
    </location>
    <ligand>
        <name>Mg(2+)</name>
        <dbReference type="ChEBI" id="CHEBI:18420"/>
    </ligand>
</feature>
<evidence type="ECO:0000256" key="8">
    <source>
        <dbReference type="ARBA" id="ARBA00047883"/>
    </source>
</evidence>
<dbReference type="GO" id="GO:0009229">
    <property type="term" value="P:thiamine diphosphate biosynthetic process"/>
    <property type="evidence" value="ECO:0007669"/>
    <property type="project" value="UniProtKB-UniRule"/>
</dbReference>
<dbReference type="InterPro" id="IPR022998">
    <property type="entry name" value="ThiamineP_synth_TenI"/>
</dbReference>
<comment type="catalytic activity">
    <reaction evidence="7 9 10">
        <text>2-(2-carboxy-4-methylthiazol-5-yl)ethyl phosphate + 4-amino-2-methyl-5-(diphosphooxymethyl)pyrimidine + 2 H(+) = thiamine phosphate + CO2 + diphosphate</text>
        <dbReference type="Rhea" id="RHEA:47848"/>
        <dbReference type="ChEBI" id="CHEBI:15378"/>
        <dbReference type="ChEBI" id="CHEBI:16526"/>
        <dbReference type="ChEBI" id="CHEBI:33019"/>
        <dbReference type="ChEBI" id="CHEBI:37575"/>
        <dbReference type="ChEBI" id="CHEBI:57841"/>
        <dbReference type="ChEBI" id="CHEBI:62890"/>
        <dbReference type="EC" id="2.5.1.3"/>
    </reaction>
</comment>
<dbReference type="PANTHER" id="PTHR20857">
    <property type="entry name" value="THIAMINE-PHOSPHATE PYROPHOSPHORYLASE"/>
    <property type="match status" value="1"/>
</dbReference>
<comment type="caution">
    <text evidence="9">Lacks conserved residue(s) required for the propagation of feature annotation.</text>
</comment>
<feature type="binding site" evidence="9">
    <location>
        <position position="169"/>
    </location>
    <ligand>
        <name>2-[(2R,5Z)-2-carboxy-4-methylthiazol-5(2H)-ylidene]ethyl phosphate</name>
        <dbReference type="ChEBI" id="CHEBI:62899"/>
    </ligand>
</feature>
<dbReference type="SUPFAM" id="SSF51391">
    <property type="entry name" value="Thiamin phosphate synthase"/>
    <property type="match status" value="1"/>
</dbReference>
<evidence type="ECO:0000256" key="11">
    <source>
        <dbReference type="RuleBase" id="RU004253"/>
    </source>
</evidence>
<protein>
    <recommendedName>
        <fullName evidence="9">Thiamine-phosphate synthase</fullName>
        <shortName evidence="9">TP synthase</shortName>
        <shortName evidence="9">TPS</shortName>
        <ecNumber evidence="9">2.5.1.3</ecNumber>
    </recommendedName>
    <alternativeName>
        <fullName evidence="9">Thiamine-phosphate pyrophosphorylase</fullName>
        <shortName evidence="9">TMP pyrophosphorylase</shortName>
        <shortName evidence="9">TMP-PPase</shortName>
    </alternativeName>
</protein>
<feature type="binding site" evidence="9">
    <location>
        <position position="112"/>
    </location>
    <ligand>
        <name>4-amino-2-methyl-5-(diphosphooxymethyl)pyrimidine</name>
        <dbReference type="ChEBI" id="CHEBI:57841"/>
    </ligand>
</feature>
<dbReference type="EC" id="2.5.1.3" evidence="9"/>
<comment type="catalytic activity">
    <reaction evidence="8 9 10">
        <text>2-[(2R,5Z)-2-carboxy-4-methylthiazol-5(2H)-ylidene]ethyl phosphate + 4-amino-2-methyl-5-(diphosphooxymethyl)pyrimidine + 2 H(+) = thiamine phosphate + CO2 + diphosphate</text>
        <dbReference type="Rhea" id="RHEA:47844"/>
        <dbReference type="ChEBI" id="CHEBI:15378"/>
        <dbReference type="ChEBI" id="CHEBI:16526"/>
        <dbReference type="ChEBI" id="CHEBI:33019"/>
        <dbReference type="ChEBI" id="CHEBI:37575"/>
        <dbReference type="ChEBI" id="CHEBI:57841"/>
        <dbReference type="ChEBI" id="CHEBI:62899"/>
        <dbReference type="EC" id="2.5.1.3"/>
    </reaction>
</comment>
<comment type="similarity">
    <text evidence="9 10">Belongs to the thiamine-phosphate synthase family.</text>
</comment>
<evidence type="ECO:0000256" key="7">
    <source>
        <dbReference type="ARBA" id="ARBA00047851"/>
    </source>
</evidence>
<dbReference type="EMBL" id="CADCWM010001056">
    <property type="protein sequence ID" value="CAA9587630.1"/>
    <property type="molecule type" value="Genomic_DNA"/>
</dbReference>
<gene>
    <name evidence="9" type="primary">thiE</name>
    <name evidence="13" type="ORF">AVDCRST_MAG88-4226</name>
</gene>
<evidence type="ECO:0000256" key="6">
    <source>
        <dbReference type="ARBA" id="ARBA00047334"/>
    </source>
</evidence>
<dbReference type="InterPro" id="IPR013785">
    <property type="entry name" value="Aldolase_TIM"/>
</dbReference>
<dbReference type="AlphaFoldDB" id="A0A6J4VTF2"/>
<proteinExistence type="inferred from homology"/>
<comment type="catalytic activity">
    <reaction evidence="6 9 10">
        <text>4-methyl-5-(2-phosphooxyethyl)-thiazole + 4-amino-2-methyl-5-(diphosphooxymethyl)pyrimidine + H(+) = thiamine phosphate + diphosphate</text>
        <dbReference type="Rhea" id="RHEA:22328"/>
        <dbReference type="ChEBI" id="CHEBI:15378"/>
        <dbReference type="ChEBI" id="CHEBI:33019"/>
        <dbReference type="ChEBI" id="CHEBI:37575"/>
        <dbReference type="ChEBI" id="CHEBI:57841"/>
        <dbReference type="ChEBI" id="CHEBI:58296"/>
        <dbReference type="EC" id="2.5.1.3"/>
    </reaction>
</comment>
<dbReference type="GO" id="GO:0004789">
    <property type="term" value="F:thiamine-phosphate diphosphorylase activity"/>
    <property type="evidence" value="ECO:0007669"/>
    <property type="project" value="UniProtKB-UniRule"/>
</dbReference>
<dbReference type="Pfam" id="PF02581">
    <property type="entry name" value="TMP-TENI"/>
    <property type="match status" value="1"/>
</dbReference>
<comment type="function">
    <text evidence="9">Condenses 4-methyl-5-(beta-hydroxyethyl)thiazole monophosphate (THZ-P) and 2-methyl-4-amino-5-hydroxymethyl pyrimidine pyrophosphate (HMP-PP) to form thiamine monophosphate (TMP).</text>
</comment>
<feature type="binding site" evidence="9">
    <location>
        <position position="73"/>
    </location>
    <ligand>
        <name>4-amino-2-methyl-5-(diphosphooxymethyl)pyrimidine</name>
        <dbReference type="ChEBI" id="CHEBI:57841"/>
    </ligand>
</feature>
<reference evidence="13" key="1">
    <citation type="submission" date="2020-02" db="EMBL/GenBank/DDBJ databases">
        <authorList>
            <person name="Meier V. D."/>
        </authorList>
    </citation>
    <scope>NUCLEOTIDE SEQUENCE</scope>
    <source>
        <strain evidence="13">AVDCRST_MAG88</strain>
    </source>
</reference>
<name>A0A6J4VTF2_9BACT</name>
<dbReference type="PANTHER" id="PTHR20857:SF15">
    <property type="entry name" value="THIAMINE-PHOSPHATE SYNTHASE"/>
    <property type="match status" value="1"/>
</dbReference>
<sequence length="220" mass="23087">MKRSANRRARLSEARLYFVTEAATDPVLLEAALEGGVDMLQLRDPVADDDEILAAAALFRALCDEHNALFWVNDRPDLALRAGADGVHLGQDDMQVSAARELVGQALLIGLSTHSADQLAAGVAAGADQLSVGPVWETPTKPGRPAAGLDYVRHAARVDPPVPWFAIGGIDEHNVQEVVAAGAGRAVVVRAVRDAPDPRLAAAGLRSALIKGRSTVGTAQ</sequence>
<accession>A0A6J4VTF2</accession>
<keyword evidence="4 9" id="KW-0460">Magnesium</keyword>
<dbReference type="GO" id="GO:0005737">
    <property type="term" value="C:cytoplasm"/>
    <property type="evidence" value="ECO:0007669"/>
    <property type="project" value="TreeGrafter"/>
</dbReference>
<feature type="domain" description="Thiamine phosphate synthase/TenI" evidence="12">
    <location>
        <begin position="16"/>
        <end position="192"/>
    </location>
</feature>
<evidence type="ECO:0000256" key="1">
    <source>
        <dbReference type="ARBA" id="ARBA00005165"/>
    </source>
</evidence>
<keyword evidence="3 9" id="KW-0479">Metal-binding</keyword>
<feature type="binding site" evidence="9">
    <location>
        <position position="74"/>
    </location>
    <ligand>
        <name>Mg(2+)</name>
        <dbReference type="ChEBI" id="CHEBI:18420"/>
    </ligand>
</feature>
<evidence type="ECO:0000256" key="10">
    <source>
        <dbReference type="RuleBase" id="RU003826"/>
    </source>
</evidence>
<evidence type="ECO:0000256" key="4">
    <source>
        <dbReference type="ARBA" id="ARBA00022842"/>
    </source>
</evidence>
<evidence type="ECO:0000256" key="3">
    <source>
        <dbReference type="ARBA" id="ARBA00022723"/>
    </source>
</evidence>
<dbReference type="NCBIfam" id="TIGR00693">
    <property type="entry name" value="thiE"/>
    <property type="match status" value="1"/>
</dbReference>
<evidence type="ECO:0000313" key="13">
    <source>
        <dbReference type="EMBL" id="CAA9587630.1"/>
    </source>
</evidence>
<dbReference type="GO" id="GO:0000287">
    <property type="term" value="F:magnesium ion binding"/>
    <property type="evidence" value="ECO:0007669"/>
    <property type="project" value="UniProtKB-UniRule"/>
</dbReference>
<dbReference type="GO" id="GO:0009228">
    <property type="term" value="P:thiamine biosynthetic process"/>
    <property type="evidence" value="ECO:0007669"/>
    <property type="project" value="UniProtKB-KW"/>
</dbReference>
<keyword evidence="2 9" id="KW-0808">Transferase</keyword>
<dbReference type="UniPathway" id="UPA00060">
    <property type="reaction ID" value="UER00141"/>
</dbReference>
<keyword evidence="5 9" id="KW-0784">Thiamine biosynthesis</keyword>
<dbReference type="Gene3D" id="3.20.20.70">
    <property type="entry name" value="Aldolase class I"/>
    <property type="match status" value="1"/>
</dbReference>
<feature type="binding site" evidence="9">
    <location>
        <position position="141"/>
    </location>
    <ligand>
        <name>4-amino-2-methyl-5-(diphosphooxymethyl)pyrimidine</name>
        <dbReference type="ChEBI" id="CHEBI:57841"/>
    </ligand>
</feature>
<evidence type="ECO:0000259" key="12">
    <source>
        <dbReference type="Pfam" id="PF02581"/>
    </source>
</evidence>
<dbReference type="InterPro" id="IPR034291">
    <property type="entry name" value="TMP_synthase"/>
</dbReference>
<dbReference type="CDD" id="cd00564">
    <property type="entry name" value="TMP_TenI"/>
    <property type="match status" value="1"/>
</dbReference>
<evidence type="ECO:0000256" key="9">
    <source>
        <dbReference type="HAMAP-Rule" id="MF_00097"/>
    </source>
</evidence>
<comment type="pathway">
    <text evidence="1 9 11">Cofactor biosynthesis; thiamine diphosphate biosynthesis; thiamine phosphate from 4-amino-2-methyl-5-diphosphomethylpyrimidine and 4-methyl-5-(2-phosphoethyl)-thiazole: step 1/1.</text>
</comment>
<organism evidence="13">
    <name type="scientific">uncultured Thermomicrobiales bacterium</name>
    <dbReference type="NCBI Taxonomy" id="1645740"/>
    <lineage>
        <taxon>Bacteria</taxon>
        <taxon>Pseudomonadati</taxon>
        <taxon>Thermomicrobiota</taxon>
        <taxon>Thermomicrobia</taxon>
        <taxon>Thermomicrobiales</taxon>
        <taxon>environmental samples</taxon>
    </lineage>
</organism>
<dbReference type="InterPro" id="IPR036206">
    <property type="entry name" value="ThiamineP_synth_sf"/>
</dbReference>
<feature type="binding site" evidence="9">
    <location>
        <begin position="138"/>
        <end position="140"/>
    </location>
    <ligand>
        <name>2-[(2R,5Z)-2-carboxy-4-methylthiazol-5(2H)-ylidene]ethyl phosphate</name>
        <dbReference type="ChEBI" id="CHEBI:62899"/>
    </ligand>
</feature>
<dbReference type="HAMAP" id="MF_00097">
    <property type="entry name" value="TMP_synthase"/>
    <property type="match status" value="1"/>
</dbReference>